<feature type="compositionally biased region" description="Acidic residues" evidence="1">
    <location>
        <begin position="203"/>
        <end position="212"/>
    </location>
</feature>
<feature type="compositionally biased region" description="Polar residues" evidence="1">
    <location>
        <begin position="280"/>
        <end position="345"/>
    </location>
</feature>
<feature type="region of interest" description="Disordered" evidence="1">
    <location>
        <begin position="1"/>
        <end position="435"/>
    </location>
</feature>
<dbReference type="EMBL" id="JAVRRG010000048">
    <property type="protein sequence ID" value="KAK5093095.1"/>
    <property type="molecule type" value="Genomic_DNA"/>
</dbReference>
<feature type="compositionally biased region" description="Polar residues" evidence="1">
    <location>
        <begin position="412"/>
        <end position="429"/>
    </location>
</feature>
<organism evidence="2 3">
    <name type="scientific">Lithohypha guttulata</name>
    <dbReference type="NCBI Taxonomy" id="1690604"/>
    <lineage>
        <taxon>Eukaryota</taxon>
        <taxon>Fungi</taxon>
        <taxon>Dikarya</taxon>
        <taxon>Ascomycota</taxon>
        <taxon>Pezizomycotina</taxon>
        <taxon>Eurotiomycetes</taxon>
        <taxon>Chaetothyriomycetidae</taxon>
        <taxon>Chaetothyriales</taxon>
        <taxon>Trichomeriaceae</taxon>
        <taxon>Lithohypha</taxon>
    </lineage>
</organism>
<comment type="caution">
    <text evidence="2">The sequence shown here is derived from an EMBL/GenBank/DDBJ whole genome shotgun (WGS) entry which is preliminary data.</text>
</comment>
<feature type="compositionally biased region" description="Polar residues" evidence="1">
    <location>
        <begin position="383"/>
        <end position="393"/>
    </location>
</feature>
<keyword evidence="3" id="KW-1185">Reference proteome</keyword>
<proteinExistence type="predicted"/>
<feature type="compositionally biased region" description="Basic and acidic residues" evidence="1">
    <location>
        <begin position="142"/>
        <end position="159"/>
    </location>
</feature>
<feature type="compositionally biased region" description="Polar residues" evidence="1">
    <location>
        <begin position="213"/>
        <end position="223"/>
    </location>
</feature>
<feature type="compositionally biased region" description="Basic residues" evidence="1">
    <location>
        <begin position="47"/>
        <end position="59"/>
    </location>
</feature>
<name>A0ABR0KBG8_9EURO</name>
<gene>
    <name evidence="2" type="ORF">LTR24_004627</name>
</gene>
<protein>
    <submittedName>
        <fullName evidence="2">Uncharacterized protein</fullName>
    </submittedName>
</protein>
<evidence type="ECO:0000256" key="1">
    <source>
        <dbReference type="SAM" id="MobiDB-lite"/>
    </source>
</evidence>
<feature type="compositionally biased region" description="Pro residues" evidence="1">
    <location>
        <begin position="358"/>
        <end position="382"/>
    </location>
</feature>
<accession>A0ABR0KBG8</accession>
<dbReference type="Pfam" id="PF15365">
    <property type="entry name" value="PNRC"/>
    <property type="match status" value="1"/>
</dbReference>
<evidence type="ECO:0000313" key="3">
    <source>
        <dbReference type="Proteomes" id="UP001345013"/>
    </source>
</evidence>
<sequence length="449" mass="48028">MLTPPKTAPQAARRSSKQQKPRSEQKAAQSDNDAYLVPPQEGDQTPSKKKRQPRKKSNARKNGVQSDVGEFQEHEPNRRPTPPGPGKPKSTPAKAIKSDAYAGPTFHQSPAASALPMPSFFSRSMPNNAAISTIAETTDGSSDSREKIAHAIEEKRDPTPLDWMFDAARQAKGTPNGASPARMLSPLARSPAPSPGVRREEADFPFELEDPEQNTPTYSTPFSQRLAASRNPHSTSEGGQPMTEEERKAKTAALKKALMSNVSPGPSPLGSPFRDDNPFNARNASPSNDFSPRTASNPAIPTNHNGYAGNHNNQYFPQVPPSSNRNFTGGVQPNCTSRPPSSSLRNIYDPSSGGAAPMSPPAAAPQPAGAPPRAMPLSPPNTAPQTRISTARSPEQPRRPLNFEAIYGGSSGNRPSSEGNASGHNSKPSLEQGLDDLKKALNMNFFGRV</sequence>
<evidence type="ECO:0000313" key="2">
    <source>
        <dbReference type="EMBL" id="KAK5093095.1"/>
    </source>
</evidence>
<feature type="compositionally biased region" description="Polar residues" evidence="1">
    <location>
        <begin position="121"/>
        <end position="141"/>
    </location>
</feature>
<dbReference type="InterPro" id="IPR028322">
    <property type="entry name" value="PNRC-like_rgn"/>
</dbReference>
<reference evidence="2 3" key="1">
    <citation type="submission" date="2023-08" db="EMBL/GenBank/DDBJ databases">
        <title>Black Yeasts Isolated from many extreme environments.</title>
        <authorList>
            <person name="Coleine C."/>
            <person name="Stajich J.E."/>
            <person name="Selbmann L."/>
        </authorList>
    </citation>
    <scope>NUCLEOTIDE SEQUENCE [LARGE SCALE GENOMIC DNA]</scope>
    <source>
        <strain evidence="2 3">CCFEE 5885</strain>
    </source>
</reference>
<dbReference type="Proteomes" id="UP001345013">
    <property type="component" value="Unassembled WGS sequence"/>
</dbReference>